<dbReference type="GO" id="GO:0005829">
    <property type="term" value="C:cytosol"/>
    <property type="evidence" value="ECO:0007669"/>
    <property type="project" value="UniProtKB-SubCell"/>
</dbReference>
<evidence type="ECO:0000256" key="10">
    <source>
        <dbReference type="ARBA" id="ARBA00022793"/>
    </source>
</evidence>
<dbReference type="Pfam" id="PF01208">
    <property type="entry name" value="URO-D"/>
    <property type="match status" value="1"/>
</dbReference>
<reference evidence="21 22" key="1">
    <citation type="journal article" date="2024" name="Ann. Entomol. Soc. Am.">
        <title>Genomic analyses of the southern and eastern yellowjacket wasps (Hymenoptera: Vespidae) reveal evolutionary signatures of social life.</title>
        <authorList>
            <person name="Catto M.A."/>
            <person name="Caine P.B."/>
            <person name="Orr S.E."/>
            <person name="Hunt B.G."/>
            <person name="Goodisman M.A.D."/>
        </authorList>
    </citation>
    <scope>NUCLEOTIDE SEQUENCE [LARGE SCALE GENOMIC DNA]</scope>
    <source>
        <strain evidence="21">232</strain>
        <tissue evidence="21">Head and thorax</tissue>
    </source>
</reference>
<dbReference type="Gene3D" id="2.40.50.40">
    <property type="match status" value="2"/>
</dbReference>
<evidence type="ECO:0000256" key="14">
    <source>
        <dbReference type="ARBA" id="ARBA00023244"/>
    </source>
</evidence>
<evidence type="ECO:0000256" key="16">
    <source>
        <dbReference type="RuleBase" id="RU000554"/>
    </source>
</evidence>
<keyword evidence="18" id="KW-0175">Coiled coil</keyword>
<dbReference type="GO" id="GO:0004853">
    <property type="term" value="F:uroporphyrinogen decarboxylase activity"/>
    <property type="evidence" value="ECO:0007669"/>
    <property type="project" value="UniProtKB-EC"/>
</dbReference>
<comment type="subcellular location">
    <subcellularLocation>
        <location evidence="3">Cytoplasm</location>
        <location evidence="3">Cytosol</location>
    </subcellularLocation>
    <subcellularLocation>
        <location evidence="2">Nucleus</location>
    </subcellularLocation>
</comment>
<dbReference type="InterPro" id="IPR038071">
    <property type="entry name" value="UROD/MetE-like_sf"/>
</dbReference>
<keyword evidence="14 16" id="KW-0627">Porphyrin biosynthesis</keyword>
<dbReference type="GO" id="GO:0005694">
    <property type="term" value="C:chromosome"/>
    <property type="evidence" value="ECO:0007669"/>
    <property type="project" value="UniProtKB-ARBA"/>
</dbReference>
<evidence type="ECO:0000256" key="3">
    <source>
        <dbReference type="ARBA" id="ARBA00004514"/>
    </source>
</evidence>
<dbReference type="Proteomes" id="UP001607303">
    <property type="component" value="Unassembled WGS sequence"/>
</dbReference>
<evidence type="ECO:0000256" key="4">
    <source>
        <dbReference type="ARBA" id="ARBA00004804"/>
    </source>
</evidence>
<evidence type="ECO:0000313" key="21">
    <source>
        <dbReference type="EMBL" id="KAL2721358.1"/>
    </source>
</evidence>
<evidence type="ECO:0000256" key="19">
    <source>
        <dbReference type="SAM" id="MobiDB-lite"/>
    </source>
</evidence>
<evidence type="ECO:0000256" key="13">
    <source>
        <dbReference type="ARBA" id="ARBA00023242"/>
    </source>
</evidence>
<keyword evidence="12 16" id="KW-0456">Lyase</keyword>
<evidence type="ECO:0000256" key="15">
    <source>
        <dbReference type="ARBA" id="ARBA00048411"/>
    </source>
</evidence>
<evidence type="ECO:0000256" key="11">
    <source>
        <dbReference type="ARBA" id="ARBA00023133"/>
    </source>
</evidence>
<dbReference type="InterPro" id="IPR023780">
    <property type="entry name" value="Chromo_domain"/>
</dbReference>
<evidence type="ECO:0000256" key="17">
    <source>
        <dbReference type="RuleBase" id="RU004169"/>
    </source>
</evidence>
<comment type="pathway">
    <text evidence="4 16">Porphyrin-containing compound metabolism; protoporphyrin-IX biosynthesis; coproporphyrinogen-III from 5-aminolevulinate: step 4/4.</text>
</comment>
<dbReference type="InterPro" id="IPR006361">
    <property type="entry name" value="Uroporphyrinogen_deCO2ase_HemE"/>
</dbReference>
<dbReference type="FunFam" id="3.20.20.210:FF:000001">
    <property type="entry name" value="Uroporphyrinogen decarboxylase"/>
    <property type="match status" value="1"/>
</dbReference>
<dbReference type="SUPFAM" id="SSF54160">
    <property type="entry name" value="Chromo domain-like"/>
    <property type="match status" value="2"/>
</dbReference>
<dbReference type="InterPro" id="IPR016197">
    <property type="entry name" value="Chromo-like_dom_sf"/>
</dbReference>
<comment type="caution">
    <text evidence="21">The sequence shown here is derived from an EMBL/GenBank/DDBJ whole genome shotgun (WGS) entry which is preliminary data.</text>
</comment>
<evidence type="ECO:0000256" key="9">
    <source>
        <dbReference type="ARBA" id="ARBA00022490"/>
    </source>
</evidence>
<dbReference type="GO" id="GO:0005634">
    <property type="term" value="C:nucleus"/>
    <property type="evidence" value="ECO:0007669"/>
    <property type="project" value="UniProtKB-SubCell"/>
</dbReference>
<keyword evidence="22" id="KW-1185">Reference proteome</keyword>
<dbReference type="SMART" id="SM00298">
    <property type="entry name" value="CHROMO"/>
    <property type="match status" value="2"/>
</dbReference>
<comment type="similarity">
    <text evidence="5 17">Belongs to the uroporphyrinogen decarboxylase family.</text>
</comment>
<name>A0ABD2AL66_VESMC</name>
<feature type="region of interest" description="Disordered" evidence="19">
    <location>
        <begin position="1"/>
        <end position="151"/>
    </location>
</feature>
<accession>A0ABD2AL66</accession>
<sequence>MRTKRRKSERNSESETEENGVQSQKRNDTSDSSIDTDENNKKDKENESDESEDQSSQLNRKSSGKKRLSRGRQSEEQKTTPIANSKQTSKSKKQQLEDADEMKSSADEENGNVTRRGANKRRKKDEVKTEQKTSPTSSRGAADGEQEYEVDKIVGHRTIKGRRQFLVRWKGYGEDSDTWEQEKDLNCPKLIEDFLTEDAETEETISEKSAKSIKIKSPKADKKKDIKKSKHNKRQSNLSEEENESDSAIKNDESQKEFEVDKIIEVHFKKNKKREFLIRWKGFSAADDTWEPEENLNCPDLITKFMEKVEKAKTTDMRQLRTNPTHTKRYTLSTHDSGRRLSRRHMDKQSMTEHNFPVLQNDRILKTIRGEPVDRVPVWIMRQAGRYLPEFQEVRAKHDFFDVCQNPSLACEVTLQPIKRFDLDASIIFSDILTIPQAMGLTVEMVPKVGPVLPHPLNDPSDLSRLVKPEVEKDLKYVGDAITLTRHKLEGKVPLIGFTGAPWTLMGYMIQGGGSSTMAKPRTWLYKYPNESHQLLELITDVVVDYLVMQVKAGAQLLQVFESNGDYLNDELFSKYSLPYLMKISNEVKAKLKEQNVMQVPMIVFPKGVTMDSLEMLAKVQCYDVIGLDWTVDPVEARNRLGTNVTLQGNMDPCALFATPDNISLRAHHMVEVIGKSRYIANLGHGILPDTPISSVEAFIKGVHEWGFFLRIFVRMESPLPHIIESADCDSTIKPKDRLVSLLDQIELHVEQLRRDAWRLEEEKDTLLSTLDTIRNNELLGFLEEPDKDDVLRYAERLSMRCLTVDVLVKIQRDNVQQEALHQVNGLIDGLIVNLRQDPSGTRQKCAAFMNACSSQAIGHSDKNFETAILGCTLDDQKRVKKRLQGLLDYIDKMHTIEFHNVLILHNMNIKEDA</sequence>
<protein>
    <recommendedName>
        <fullName evidence="8 16">Uroporphyrinogen decarboxylase</fullName>
        <ecNumber evidence="7 16">4.1.1.37</ecNumber>
    </recommendedName>
</protein>
<dbReference type="EMBL" id="JAYRBN010000116">
    <property type="protein sequence ID" value="KAL2721358.1"/>
    <property type="molecule type" value="Genomic_DNA"/>
</dbReference>
<dbReference type="Gene3D" id="1.20.58.890">
    <property type="match status" value="1"/>
</dbReference>
<dbReference type="PROSITE" id="PS00906">
    <property type="entry name" value="UROD_1"/>
    <property type="match status" value="1"/>
</dbReference>
<evidence type="ECO:0000313" key="22">
    <source>
        <dbReference type="Proteomes" id="UP001607303"/>
    </source>
</evidence>
<feature type="coiled-coil region" evidence="18">
    <location>
        <begin position="736"/>
        <end position="770"/>
    </location>
</feature>
<feature type="domain" description="Chromo" evidence="20">
    <location>
        <begin position="148"/>
        <end position="206"/>
    </location>
</feature>
<keyword evidence="10 16" id="KW-0210">Decarboxylase</keyword>
<evidence type="ECO:0000256" key="7">
    <source>
        <dbReference type="ARBA" id="ARBA00012288"/>
    </source>
</evidence>
<dbReference type="InterPro" id="IPR023779">
    <property type="entry name" value="Chromodomain_CS"/>
</dbReference>
<dbReference type="GO" id="GO:0006783">
    <property type="term" value="P:heme biosynthetic process"/>
    <property type="evidence" value="ECO:0007669"/>
    <property type="project" value="UniProtKB-KW"/>
</dbReference>
<keyword evidence="11" id="KW-0350">Heme biosynthesis</keyword>
<dbReference type="PANTHER" id="PTHR21091">
    <property type="entry name" value="METHYLTETRAHYDROFOLATE:HOMOCYSTEINE METHYLTRANSFERASE RELATED"/>
    <property type="match status" value="1"/>
</dbReference>
<evidence type="ECO:0000256" key="12">
    <source>
        <dbReference type="ARBA" id="ARBA00023239"/>
    </source>
</evidence>
<feature type="region of interest" description="Disordered" evidence="19">
    <location>
        <begin position="200"/>
        <end position="254"/>
    </location>
</feature>
<dbReference type="PROSITE" id="PS50013">
    <property type="entry name" value="CHROMO_2"/>
    <property type="match status" value="2"/>
</dbReference>
<proteinExistence type="inferred from homology"/>
<dbReference type="EC" id="4.1.1.37" evidence="7 16"/>
<dbReference type="CDD" id="cd00717">
    <property type="entry name" value="URO-D"/>
    <property type="match status" value="1"/>
</dbReference>
<feature type="compositionally biased region" description="Basic residues" evidence="19">
    <location>
        <begin position="225"/>
        <end position="234"/>
    </location>
</feature>
<evidence type="ECO:0000256" key="5">
    <source>
        <dbReference type="ARBA" id="ARBA00009935"/>
    </source>
</evidence>
<organism evidence="21 22">
    <name type="scientific">Vespula maculifrons</name>
    <name type="common">Eastern yellow jacket</name>
    <name type="synonym">Wasp</name>
    <dbReference type="NCBI Taxonomy" id="7453"/>
    <lineage>
        <taxon>Eukaryota</taxon>
        <taxon>Metazoa</taxon>
        <taxon>Ecdysozoa</taxon>
        <taxon>Arthropoda</taxon>
        <taxon>Hexapoda</taxon>
        <taxon>Insecta</taxon>
        <taxon>Pterygota</taxon>
        <taxon>Neoptera</taxon>
        <taxon>Endopterygota</taxon>
        <taxon>Hymenoptera</taxon>
        <taxon>Apocrita</taxon>
        <taxon>Aculeata</taxon>
        <taxon>Vespoidea</taxon>
        <taxon>Vespidae</taxon>
        <taxon>Vespinae</taxon>
        <taxon>Vespula</taxon>
    </lineage>
</organism>
<dbReference type="SUPFAM" id="SSF51726">
    <property type="entry name" value="UROD/MetE-like"/>
    <property type="match status" value="1"/>
</dbReference>
<keyword evidence="9" id="KW-0963">Cytoplasm</keyword>
<dbReference type="Pfam" id="PF00385">
    <property type="entry name" value="Chromo"/>
    <property type="match status" value="2"/>
</dbReference>
<dbReference type="PANTHER" id="PTHR21091:SF169">
    <property type="entry name" value="UROPORPHYRINOGEN DECARBOXYLASE"/>
    <property type="match status" value="1"/>
</dbReference>
<feature type="domain" description="Chromo" evidence="20">
    <location>
        <begin position="258"/>
        <end position="317"/>
    </location>
</feature>
<dbReference type="Gene3D" id="3.20.20.210">
    <property type="match status" value="1"/>
</dbReference>
<evidence type="ECO:0000256" key="2">
    <source>
        <dbReference type="ARBA" id="ARBA00004123"/>
    </source>
</evidence>
<dbReference type="InterPro" id="IPR000953">
    <property type="entry name" value="Chromo/chromo_shadow_dom"/>
</dbReference>
<comment type="function">
    <text evidence="1">Catalyzes the decarboxylation of four acetate groups of uroporphyrinogen-III to yield coproporphyrinogen-III.</text>
</comment>
<evidence type="ECO:0000256" key="1">
    <source>
        <dbReference type="ARBA" id="ARBA00002448"/>
    </source>
</evidence>
<dbReference type="NCBIfam" id="TIGR01464">
    <property type="entry name" value="hemE"/>
    <property type="match status" value="1"/>
</dbReference>
<comment type="subunit">
    <text evidence="6">Homodimer.</text>
</comment>
<dbReference type="AlphaFoldDB" id="A0ABD2AL66"/>
<evidence type="ECO:0000256" key="18">
    <source>
        <dbReference type="SAM" id="Coils"/>
    </source>
</evidence>
<keyword evidence="13" id="KW-0539">Nucleus</keyword>
<comment type="catalytic activity">
    <reaction evidence="15">
        <text>uroporphyrinogen III + 4 H(+) = coproporphyrinogen III + 4 CO2</text>
        <dbReference type="Rhea" id="RHEA:19865"/>
        <dbReference type="ChEBI" id="CHEBI:15378"/>
        <dbReference type="ChEBI" id="CHEBI:16526"/>
        <dbReference type="ChEBI" id="CHEBI:57308"/>
        <dbReference type="ChEBI" id="CHEBI:57309"/>
        <dbReference type="EC" id="4.1.1.37"/>
    </reaction>
    <physiologicalReaction direction="left-to-right" evidence="15">
        <dbReference type="Rhea" id="RHEA:19866"/>
    </physiologicalReaction>
</comment>
<gene>
    <name evidence="21" type="ORF">V1477_020178</name>
</gene>
<dbReference type="CDD" id="cd00024">
    <property type="entry name" value="CD_CSD"/>
    <property type="match status" value="2"/>
</dbReference>
<evidence type="ECO:0000259" key="20">
    <source>
        <dbReference type="PROSITE" id="PS50013"/>
    </source>
</evidence>
<evidence type="ECO:0000256" key="8">
    <source>
        <dbReference type="ARBA" id="ARBA00014308"/>
    </source>
</evidence>
<dbReference type="InterPro" id="IPR000257">
    <property type="entry name" value="Uroporphyrinogen_deCOase"/>
</dbReference>
<evidence type="ECO:0000256" key="6">
    <source>
        <dbReference type="ARBA" id="ARBA00011738"/>
    </source>
</evidence>
<dbReference type="HAMAP" id="MF_00218">
    <property type="entry name" value="URO_D"/>
    <property type="match status" value="1"/>
</dbReference>
<dbReference type="PROSITE" id="PS00598">
    <property type="entry name" value="CHROMO_1"/>
    <property type="match status" value="1"/>
</dbReference>